<dbReference type="Proteomes" id="UP000283269">
    <property type="component" value="Unassembled WGS sequence"/>
</dbReference>
<keyword evidence="2" id="KW-1185">Reference proteome</keyword>
<evidence type="ECO:0000313" key="2">
    <source>
        <dbReference type="Proteomes" id="UP000283269"/>
    </source>
</evidence>
<dbReference type="STRING" id="93625.A0A409WLW0"/>
<name>A0A409WLW0_PSICY</name>
<dbReference type="SUPFAM" id="SSF54427">
    <property type="entry name" value="NTF2-like"/>
    <property type="match status" value="1"/>
</dbReference>
<reference evidence="1 2" key="1">
    <citation type="journal article" date="2018" name="Evol. Lett.">
        <title>Horizontal gene cluster transfer increased hallucinogenic mushroom diversity.</title>
        <authorList>
            <person name="Reynolds H.T."/>
            <person name="Vijayakumar V."/>
            <person name="Gluck-Thaler E."/>
            <person name="Korotkin H.B."/>
            <person name="Matheny P.B."/>
            <person name="Slot J.C."/>
        </authorList>
    </citation>
    <scope>NUCLEOTIDE SEQUENCE [LARGE SCALE GENOMIC DNA]</scope>
    <source>
        <strain evidence="1 2">2631</strain>
    </source>
</reference>
<dbReference type="EMBL" id="NHYD01003373">
    <property type="protein sequence ID" value="PPQ79506.1"/>
    <property type="molecule type" value="Genomic_DNA"/>
</dbReference>
<sequence length="150" mass="16750">MSPSRSQLLKSAQNFCNAFSEKKDADVILSHFSTTHEISVIEYGAPILAPFIGRPFIGTTEVQQYFGLIGSLLSYKDISFAEYVVDTDALKASVKGRGEFAWLSTGQSWDETFTYTLDFDDEMKVVRYQVWADSGAAYLARMGKLHGHKS</sequence>
<evidence type="ECO:0008006" key="3">
    <source>
        <dbReference type="Google" id="ProtNLM"/>
    </source>
</evidence>
<gene>
    <name evidence="1" type="ORF">CVT25_003389</name>
</gene>
<proteinExistence type="predicted"/>
<dbReference type="OrthoDB" id="3352776at2759"/>
<organism evidence="1 2">
    <name type="scientific">Psilocybe cyanescens</name>
    <dbReference type="NCBI Taxonomy" id="93625"/>
    <lineage>
        <taxon>Eukaryota</taxon>
        <taxon>Fungi</taxon>
        <taxon>Dikarya</taxon>
        <taxon>Basidiomycota</taxon>
        <taxon>Agaricomycotina</taxon>
        <taxon>Agaricomycetes</taxon>
        <taxon>Agaricomycetidae</taxon>
        <taxon>Agaricales</taxon>
        <taxon>Agaricineae</taxon>
        <taxon>Strophariaceae</taxon>
        <taxon>Psilocybe</taxon>
    </lineage>
</organism>
<evidence type="ECO:0000313" key="1">
    <source>
        <dbReference type="EMBL" id="PPQ79506.1"/>
    </source>
</evidence>
<dbReference type="InterPro" id="IPR032710">
    <property type="entry name" value="NTF2-like_dom_sf"/>
</dbReference>
<protein>
    <recommendedName>
        <fullName evidence="3">SnoaL-like domain-containing protein</fullName>
    </recommendedName>
</protein>
<dbReference type="InParanoid" id="A0A409WLW0"/>
<comment type="caution">
    <text evidence="1">The sequence shown here is derived from an EMBL/GenBank/DDBJ whole genome shotgun (WGS) entry which is preliminary data.</text>
</comment>
<dbReference type="Gene3D" id="3.10.450.50">
    <property type="match status" value="1"/>
</dbReference>
<accession>A0A409WLW0</accession>
<dbReference type="AlphaFoldDB" id="A0A409WLW0"/>